<feature type="compositionally biased region" description="Basic residues" evidence="6">
    <location>
        <begin position="196"/>
        <end position="211"/>
    </location>
</feature>
<feature type="domain" description="RimM N-terminal" evidence="7">
    <location>
        <begin position="18"/>
        <end position="103"/>
    </location>
</feature>
<dbReference type="Pfam" id="PF24986">
    <property type="entry name" value="PRC_RimM"/>
    <property type="match status" value="1"/>
</dbReference>
<feature type="region of interest" description="Disordered" evidence="6">
    <location>
        <begin position="150"/>
        <end position="211"/>
    </location>
</feature>
<dbReference type="Pfam" id="PF01782">
    <property type="entry name" value="RimM"/>
    <property type="match status" value="1"/>
</dbReference>
<sequence length="246" mass="27246">MPSEAANESLKQKPDWLVIGRIVGAHGLNGHVKVYPESDFPERFTKPGDRWLKKPHSELTLIRITSGRFLDGKNQYLVKLEGIDHRDQAEDLRAAELLVPKSDRLRLNPGEFHVSDLIGLNVYLQTDQSLLGTVTDLFTMGHDMLEVTLAEQPTEKITPTAETTDPSESAPEPNSEPTIETAPIKDTSHPSIRAKAAGKLKRQARRRNKPKAPKTLLIPFVEAIVPVVDIAKGRIEITPPPGLVDL</sequence>
<keyword evidence="3 5" id="KW-0698">rRNA processing</keyword>
<feature type="compositionally biased region" description="Low complexity" evidence="6">
    <location>
        <begin position="166"/>
        <end position="177"/>
    </location>
</feature>
<comment type="function">
    <text evidence="5">An accessory protein needed during the final step in the assembly of 30S ribosomal subunit, possibly for assembly of the head region. Essential for efficient processing of 16S rRNA. May be needed both before and after RbfA during the maturation of 16S rRNA. It has affinity for free ribosomal 30S subunits but not for 70S ribosomes.</text>
</comment>
<evidence type="ECO:0000256" key="6">
    <source>
        <dbReference type="SAM" id="MobiDB-lite"/>
    </source>
</evidence>
<gene>
    <name evidence="5" type="primary">rimM</name>
    <name evidence="9" type="ORF">DCF15_05165</name>
</gene>
<dbReference type="GO" id="GO:0005737">
    <property type="term" value="C:cytoplasm"/>
    <property type="evidence" value="ECO:0007669"/>
    <property type="project" value="UniProtKB-SubCell"/>
</dbReference>
<evidence type="ECO:0000256" key="4">
    <source>
        <dbReference type="ARBA" id="ARBA00023186"/>
    </source>
</evidence>
<keyword evidence="1 5" id="KW-0963">Cytoplasm</keyword>
<comment type="similarity">
    <text evidence="5">Belongs to the RimM family.</text>
</comment>
<dbReference type="Gene3D" id="2.30.30.240">
    <property type="entry name" value="PRC-barrel domain"/>
    <property type="match status" value="1"/>
</dbReference>
<comment type="caution">
    <text evidence="9">The sequence shown here is derived from an EMBL/GenBank/DDBJ whole genome shotgun (WGS) entry which is preliminary data.</text>
</comment>
<comment type="subunit">
    <text evidence="5">Binds ribosomal protein uS19.</text>
</comment>
<dbReference type="GO" id="GO:0006364">
    <property type="term" value="P:rRNA processing"/>
    <property type="evidence" value="ECO:0007669"/>
    <property type="project" value="UniProtKB-UniRule"/>
</dbReference>
<evidence type="ECO:0000259" key="8">
    <source>
        <dbReference type="Pfam" id="PF24986"/>
    </source>
</evidence>
<comment type="domain">
    <text evidence="5">The PRC barrel domain binds ribosomal protein uS19.</text>
</comment>
<reference evidence="10" key="1">
    <citation type="submission" date="2018-04" db="EMBL/GenBank/DDBJ databases">
        <authorList>
            <person name="Cornet L."/>
        </authorList>
    </citation>
    <scope>NUCLEOTIDE SEQUENCE [LARGE SCALE GENOMIC DNA]</scope>
</reference>
<dbReference type="InterPro" id="IPR009000">
    <property type="entry name" value="Transl_B-barrel_sf"/>
</dbReference>
<keyword evidence="2 5" id="KW-0690">Ribosome biogenesis</keyword>
<dbReference type="Gene3D" id="2.40.30.60">
    <property type="entry name" value="RimM"/>
    <property type="match status" value="1"/>
</dbReference>
<evidence type="ECO:0000313" key="9">
    <source>
        <dbReference type="EMBL" id="PZO58575.1"/>
    </source>
</evidence>
<dbReference type="InterPro" id="IPR036976">
    <property type="entry name" value="RimM_N_sf"/>
</dbReference>
<evidence type="ECO:0000256" key="1">
    <source>
        <dbReference type="ARBA" id="ARBA00022490"/>
    </source>
</evidence>
<dbReference type="InterPro" id="IPR056792">
    <property type="entry name" value="PRC_RimM"/>
</dbReference>
<dbReference type="Proteomes" id="UP000249794">
    <property type="component" value="Unassembled WGS sequence"/>
</dbReference>
<evidence type="ECO:0000313" key="10">
    <source>
        <dbReference type="Proteomes" id="UP000249794"/>
    </source>
</evidence>
<evidence type="ECO:0000256" key="5">
    <source>
        <dbReference type="HAMAP-Rule" id="MF_00014"/>
    </source>
</evidence>
<dbReference type="GO" id="GO:0043022">
    <property type="term" value="F:ribosome binding"/>
    <property type="evidence" value="ECO:0007669"/>
    <property type="project" value="InterPro"/>
</dbReference>
<dbReference type="EMBL" id="QBMP01000033">
    <property type="protein sequence ID" value="PZO58575.1"/>
    <property type="molecule type" value="Genomic_DNA"/>
</dbReference>
<accession>A0A2W4ZK86</accession>
<dbReference type="InterPro" id="IPR002676">
    <property type="entry name" value="RimM_N"/>
</dbReference>
<protein>
    <recommendedName>
        <fullName evidence="5">Ribosome maturation factor RimM</fullName>
    </recommendedName>
</protein>
<dbReference type="HAMAP" id="MF_00014">
    <property type="entry name" value="Ribosome_mat_RimM"/>
    <property type="match status" value="1"/>
</dbReference>
<reference evidence="9 10" key="2">
    <citation type="submission" date="2018-06" db="EMBL/GenBank/DDBJ databases">
        <title>Metagenomic assembly of (sub)arctic Cyanobacteria and their associated microbiome from non-axenic cultures.</title>
        <authorList>
            <person name="Baurain D."/>
        </authorList>
    </citation>
    <scope>NUCLEOTIDE SEQUENCE [LARGE SCALE GENOMIC DNA]</scope>
    <source>
        <strain evidence="9">ULC027bin1</strain>
    </source>
</reference>
<dbReference type="SUPFAM" id="SSF50447">
    <property type="entry name" value="Translation proteins"/>
    <property type="match status" value="1"/>
</dbReference>
<dbReference type="PANTHER" id="PTHR33692">
    <property type="entry name" value="RIBOSOME MATURATION FACTOR RIMM"/>
    <property type="match status" value="1"/>
</dbReference>
<keyword evidence="4 5" id="KW-0143">Chaperone</keyword>
<dbReference type="AlphaFoldDB" id="A0A2W4ZK86"/>
<dbReference type="PANTHER" id="PTHR33692:SF1">
    <property type="entry name" value="RIBOSOME MATURATION FACTOR RIMM"/>
    <property type="match status" value="1"/>
</dbReference>
<dbReference type="InterPro" id="IPR011961">
    <property type="entry name" value="RimM"/>
</dbReference>
<evidence type="ECO:0000256" key="3">
    <source>
        <dbReference type="ARBA" id="ARBA00022552"/>
    </source>
</evidence>
<comment type="subcellular location">
    <subcellularLocation>
        <location evidence="5">Cytoplasm</location>
    </subcellularLocation>
</comment>
<proteinExistence type="inferred from homology"/>
<name>A0A2W4ZK86_9CYAN</name>
<feature type="domain" description="Ribosome maturation factor RimM PRC barrel" evidence="8">
    <location>
        <begin position="214"/>
        <end position="243"/>
    </location>
</feature>
<dbReference type="GO" id="GO:0005840">
    <property type="term" value="C:ribosome"/>
    <property type="evidence" value="ECO:0007669"/>
    <property type="project" value="InterPro"/>
</dbReference>
<dbReference type="GO" id="GO:0042274">
    <property type="term" value="P:ribosomal small subunit biogenesis"/>
    <property type="evidence" value="ECO:0007669"/>
    <property type="project" value="UniProtKB-UniRule"/>
</dbReference>
<organism evidence="9 10">
    <name type="scientific">Phormidesmis priestleyi</name>
    <dbReference type="NCBI Taxonomy" id="268141"/>
    <lineage>
        <taxon>Bacteria</taxon>
        <taxon>Bacillati</taxon>
        <taxon>Cyanobacteriota</taxon>
        <taxon>Cyanophyceae</taxon>
        <taxon>Leptolyngbyales</taxon>
        <taxon>Leptolyngbyaceae</taxon>
        <taxon>Phormidesmis</taxon>
    </lineage>
</organism>
<dbReference type="NCBIfam" id="TIGR02273">
    <property type="entry name" value="16S_RimM"/>
    <property type="match status" value="1"/>
</dbReference>
<evidence type="ECO:0000256" key="2">
    <source>
        <dbReference type="ARBA" id="ARBA00022517"/>
    </source>
</evidence>
<feature type="compositionally biased region" description="Polar residues" evidence="6">
    <location>
        <begin position="155"/>
        <end position="164"/>
    </location>
</feature>
<evidence type="ECO:0000259" key="7">
    <source>
        <dbReference type="Pfam" id="PF01782"/>
    </source>
</evidence>